<dbReference type="AlphaFoldDB" id="A0A1Q5UMC5"/>
<dbReference type="InterPro" id="IPR052058">
    <property type="entry name" value="Alcohol_O-acetyltransferase"/>
</dbReference>
<dbReference type="EMBL" id="MNBE01000128">
    <property type="protein sequence ID" value="OKP13603.1"/>
    <property type="molecule type" value="Genomic_DNA"/>
</dbReference>
<dbReference type="SUPFAM" id="SSF52777">
    <property type="entry name" value="CoA-dependent acyltransferases"/>
    <property type="match status" value="2"/>
</dbReference>
<proteinExistence type="predicted"/>
<evidence type="ECO:0008006" key="3">
    <source>
        <dbReference type="Google" id="ProtNLM"/>
    </source>
</evidence>
<gene>
    <name evidence="1" type="ORF">PENSUB_794</name>
</gene>
<sequence>MDQFEKLRPVGRLEQYSTSRHQAGFYLNVAVTATYVLPDSFKLSVKDYVYRACETVIAEHPVLSAIPVADDTQQPYFVRLPQIDLDQAVSFESRKNGSLLIASADKDPIPDLDLQALLEKQHNTPFTAPNAYWRLCVLTDPDSQRKFTAAFVYHHALGDGTSGKAFHQTFLRALDSTESENRETKSIIQSPSTPLLPNIEQIHPMPLSFIFLAKKLIQAKVYSYRDPGLWTGGKIQKEGKTNLRLVPFSKKLVTSLRRVCRLEETSITALLQTAFARAIFAHLPAHYTSLNCTGAISCRRWLPDIITDEVMGVFVGDIEESYTRDATTSIDPRIFTWSETRRSKKTIEAAVQRKGRDAGPNLLKYVNDFQQELCLSKVGSERDKSFEISNVGVFSGEVVPRKPRIEGMVFSQSASVIGNAIGVSVITGGDGCMVLAVTWQDGVVEESLIEGVVKYLTRDLKDLIGLE</sequence>
<dbReference type="InterPro" id="IPR023213">
    <property type="entry name" value="CAT-like_dom_sf"/>
</dbReference>
<dbReference type="InterPro" id="IPR010828">
    <property type="entry name" value="Atf2/Sli1-like"/>
</dbReference>
<dbReference type="Proteomes" id="UP000186955">
    <property type="component" value="Unassembled WGS sequence"/>
</dbReference>
<protein>
    <recommendedName>
        <fullName evidence="3">Alcohol acetyltransferase FCK4</fullName>
    </recommendedName>
</protein>
<accession>A0A1Q5UMC5</accession>
<dbReference type="GO" id="GO:0008080">
    <property type="term" value="F:N-acetyltransferase activity"/>
    <property type="evidence" value="ECO:0007669"/>
    <property type="project" value="TreeGrafter"/>
</dbReference>
<keyword evidence="2" id="KW-1185">Reference proteome</keyword>
<organism evidence="1 2">
    <name type="scientific">Penicillium subrubescens</name>
    <dbReference type="NCBI Taxonomy" id="1316194"/>
    <lineage>
        <taxon>Eukaryota</taxon>
        <taxon>Fungi</taxon>
        <taxon>Dikarya</taxon>
        <taxon>Ascomycota</taxon>
        <taxon>Pezizomycotina</taxon>
        <taxon>Eurotiomycetes</taxon>
        <taxon>Eurotiomycetidae</taxon>
        <taxon>Eurotiales</taxon>
        <taxon>Aspergillaceae</taxon>
        <taxon>Penicillium</taxon>
    </lineage>
</organism>
<dbReference type="Gene3D" id="3.30.559.10">
    <property type="entry name" value="Chloramphenicol acetyltransferase-like domain"/>
    <property type="match status" value="1"/>
</dbReference>
<evidence type="ECO:0000313" key="1">
    <source>
        <dbReference type="EMBL" id="OKP13603.1"/>
    </source>
</evidence>
<reference evidence="1 2" key="1">
    <citation type="submission" date="2016-10" db="EMBL/GenBank/DDBJ databases">
        <title>Genome sequence of the ascomycete fungus Penicillium subrubescens.</title>
        <authorList>
            <person name="De Vries R.P."/>
            <person name="Peng M."/>
            <person name="Dilokpimol A."/>
            <person name="Hilden K."/>
            <person name="Makela M.R."/>
            <person name="Grigoriev I."/>
            <person name="Riley R."/>
            <person name="Granchi Z."/>
        </authorList>
    </citation>
    <scope>NUCLEOTIDE SEQUENCE [LARGE SCALE GENOMIC DNA]</scope>
    <source>
        <strain evidence="1 2">CBS 132785</strain>
    </source>
</reference>
<dbReference type="Pfam" id="PF07247">
    <property type="entry name" value="AATase"/>
    <property type="match status" value="1"/>
</dbReference>
<dbReference type="STRING" id="1316194.A0A1Q5UMC5"/>
<dbReference type="PANTHER" id="PTHR28037">
    <property type="entry name" value="ALCOHOL O-ACETYLTRANSFERASE 1-RELATED"/>
    <property type="match status" value="1"/>
</dbReference>
<dbReference type="PANTHER" id="PTHR28037:SF1">
    <property type="entry name" value="ALCOHOL O-ACETYLTRANSFERASE 1-RELATED"/>
    <property type="match status" value="1"/>
</dbReference>
<name>A0A1Q5UMC5_9EURO</name>
<comment type="caution">
    <text evidence="1">The sequence shown here is derived from an EMBL/GenBank/DDBJ whole genome shotgun (WGS) entry which is preliminary data.</text>
</comment>
<evidence type="ECO:0000313" key="2">
    <source>
        <dbReference type="Proteomes" id="UP000186955"/>
    </source>
</evidence>